<dbReference type="SUPFAM" id="SSF50630">
    <property type="entry name" value="Acid proteases"/>
    <property type="match status" value="1"/>
</dbReference>
<sequence>MAPSDQPHSSLTLEDVMHALEALGNDLQDTKSRVADLVMSRRPAFSEHQRPVYQTNPGWRPPASRTTPPTLDSAPRMRVDAPPFSGEDPTGWIFRVQKYFDYFLTPEPERWHLVAMLIDHPASEWFHYYQANNPMATWPEFLDAVQQRFDPTYYENYVGLLSKLTQTSTVLAYQTEFESLLNKVSGVPESTLVAMFIAGLKQPIQREVNLRNPSTLPITFSLARELSACHSDATGLYGKDTRRPWSSRPPVSPTAGILPTPPSSSRATPPPPAGRGSDSNSKLPIVWLTNTEKTERTKKGLCWYCDEKWVPGHNCKHRFLLLMGPDHDDDSLDDGSGIPPDDDLITADISSLNSLAGNPSPRALKLAGTVHGSLVQVLLDSGSTHNFIHPGVAERLHLPLQPIPPFRVYVGNGDSLRCSHSCPQTSLSLQGNVFLVDLYILEIHGTDVVLGVQWLQTLGRICHDYAKMTMEFTMGKKMITLRGDVPQPRAISYGHLCTLLASPGDWAIFELLPARVEQQPVGGEAVSLPEDTPPTLRPILLEFASVFGAPAALPPSRSWDHRIHLGRDGQTEVLNRSLEQYLRAFTHERPSKWVGCLPWAKLALNCSYHEGLGTSPFRALYGREPPSVFPTISVRAKNPEVEEVLRERADLLDDLKTHLRKMQHPKGNVTKRVFAKPPPHPTRSSLSPSSDLRCDELHLHDSNLRELVGGEEEQQPYAELHETNAKQRNKRLTDAGCEKDSENDFSTISFLLQSYSFFVYQSMPKPNVILIFLL</sequence>
<proteinExistence type="predicted"/>
<dbReference type="GO" id="GO:0003676">
    <property type="term" value="F:nucleic acid binding"/>
    <property type="evidence" value="ECO:0007669"/>
    <property type="project" value="InterPro"/>
</dbReference>
<dbReference type="Gene3D" id="2.40.70.10">
    <property type="entry name" value="Acid Proteases"/>
    <property type="match status" value="1"/>
</dbReference>
<feature type="domain" description="Ty3 transposon capsid-like protein" evidence="2">
    <location>
        <begin position="106"/>
        <end position="226"/>
    </location>
</feature>
<dbReference type="OrthoDB" id="2499658at2759"/>
<dbReference type="Pfam" id="PF19259">
    <property type="entry name" value="Ty3_capsid"/>
    <property type="match status" value="1"/>
</dbReference>
<dbReference type="PANTHER" id="PTHR15503">
    <property type="entry name" value="LDOC1 RELATED"/>
    <property type="match status" value="1"/>
</dbReference>
<dbReference type="InterPro" id="IPR012337">
    <property type="entry name" value="RNaseH-like_sf"/>
</dbReference>
<dbReference type="InterPro" id="IPR036397">
    <property type="entry name" value="RNaseH_sf"/>
</dbReference>
<evidence type="ECO:0000259" key="2">
    <source>
        <dbReference type="Pfam" id="PF19259"/>
    </source>
</evidence>
<evidence type="ECO:0000313" key="4">
    <source>
        <dbReference type="Proteomes" id="UP000595140"/>
    </source>
</evidence>
<name>A0A484LC90_9ASTE</name>
<feature type="region of interest" description="Disordered" evidence="1">
    <location>
        <begin position="46"/>
        <end position="76"/>
    </location>
</feature>
<gene>
    <name evidence="3" type="ORF">CCAM_LOCUS15602</name>
</gene>
<feature type="region of interest" description="Disordered" evidence="1">
    <location>
        <begin position="239"/>
        <end position="286"/>
    </location>
</feature>
<dbReference type="InterPro" id="IPR021109">
    <property type="entry name" value="Peptidase_aspartic_dom_sf"/>
</dbReference>
<dbReference type="InterPro" id="IPR032567">
    <property type="entry name" value="RTL1-rel"/>
</dbReference>
<reference evidence="3 4" key="1">
    <citation type="submission" date="2018-04" db="EMBL/GenBank/DDBJ databases">
        <authorList>
            <person name="Vogel A."/>
        </authorList>
    </citation>
    <scope>NUCLEOTIDE SEQUENCE [LARGE SCALE GENOMIC DNA]</scope>
</reference>
<keyword evidence="4" id="KW-1185">Reference proteome</keyword>
<dbReference type="Proteomes" id="UP000595140">
    <property type="component" value="Unassembled WGS sequence"/>
</dbReference>
<evidence type="ECO:0000256" key="1">
    <source>
        <dbReference type="SAM" id="MobiDB-lite"/>
    </source>
</evidence>
<dbReference type="SUPFAM" id="SSF53098">
    <property type="entry name" value="Ribonuclease H-like"/>
    <property type="match status" value="1"/>
</dbReference>
<dbReference type="EMBL" id="OOIL02001262">
    <property type="protein sequence ID" value="VFQ73826.1"/>
    <property type="molecule type" value="Genomic_DNA"/>
</dbReference>
<organism evidence="3 4">
    <name type="scientific">Cuscuta campestris</name>
    <dbReference type="NCBI Taxonomy" id="132261"/>
    <lineage>
        <taxon>Eukaryota</taxon>
        <taxon>Viridiplantae</taxon>
        <taxon>Streptophyta</taxon>
        <taxon>Embryophyta</taxon>
        <taxon>Tracheophyta</taxon>
        <taxon>Spermatophyta</taxon>
        <taxon>Magnoliopsida</taxon>
        <taxon>eudicotyledons</taxon>
        <taxon>Gunneridae</taxon>
        <taxon>Pentapetalae</taxon>
        <taxon>asterids</taxon>
        <taxon>lamiids</taxon>
        <taxon>Solanales</taxon>
        <taxon>Convolvulaceae</taxon>
        <taxon>Cuscuteae</taxon>
        <taxon>Cuscuta</taxon>
        <taxon>Cuscuta subgen. Grammica</taxon>
        <taxon>Cuscuta sect. Cleistogrammica</taxon>
    </lineage>
</organism>
<dbReference type="Gene3D" id="3.30.420.10">
    <property type="entry name" value="Ribonuclease H-like superfamily/Ribonuclease H"/>
    <property type="match status" value="1"/>
</dbReference>
<dbReference type="InterPro" id="IPR045358">
    <property type="entry name" value="Ty3_capsid"/>
</dbReference>
<protein>
    <recommendedName>
        <fullName evidence="2">Ty3 transposon capsid-like protein domain-containing protein</fullName>
    </recommendedName>
</protein>
<dbReference type="CDD" id="cd00303">
    <property type="entry name" value="retropepsin_like"/>
    <property type="match status" value="1"/>
</dbReference>
<dbReference type="Pfam" id="PF08284">
    <property type="entry name" value="RVP_2"/>
    <property type="match status" value="1"/>
</dbReference>
<dbReference type="AlphaFoldDB" id="A0A484LC90"/>
<dbReference type="PANTHER" id="PTHR15503:SF22">
    <property type="entry name" value="TRANSPOSON TY3-I GAG POLYPROTEIN"/>
    <property type="match status" value="1"/>
</dbReference>
<feature type="region of interest" description="Disordered" evidence="1">
    <location>
        <begin position="670"/>
        <end position="692"/>
    </location>
</feature>
<accession>A0A484LC90</accession>
<evidence type="ECO:0000313" key="3">
    <source>
        <dbReference type="EMBL" id="VFQ73826.1"/>
    </source>
</evidence>